<feature type="domain" description="PIN" evidence="1">
    <location>
        <begin position="6"/>
        <end position="132"/>
    </location>
</feature>
<dbReference type="PANTHER" id="PTHR34610">
    <property type="entry name" value="SSL7007 PROTEIN"/>
    <property type="match status" value="1"/>
</dbReference>
<sequence length="177" mass="19296">MTEVLRICLDLNIWCAALLADLKGRQGTSCQTLVEMARQGWCSLGSVQLIISWGMLNRLRLVLEKDLNVPQTAANLYIDAIKGYAELGPVGAAPQLTLGGTGVIALSDSEDVHVLETALAGRASVLVTANFKDFISKDTHIVLPQRYAIHTAPTHVLRIAHPFQIMQWLQDGLIPTL</sequence>
<dbReference type="InterPro" id="IPR002850">
    <property type="entry name" value="PIN_toxin-like"/>
</dbReference>
<evidence type="ECO:0000313" key="3">
    <source>
        <dbReference type="Proteomes" id="UP000651156"/>
    </source>
</evidence>
<dbReference type="RefSeq" id="WP_193934975.1">
    <property type="nucleotide sequence ID" value="NZ_CAWPMZ010000011.1"/>
</dbReference>
<name>A0ABR9UZ82_9CHRO</name>
<dbReference type="PANTHER" id="PTHR34610:SF4">
    <property type="entry name" value="SLL8027 PROTEIN"/>
    <property type="match status" value="1"/>
</dbReference>
<dbReference type="Proteomes" id="UP000651156">
    <property type="component" value="Unassembled WGS sequence"/>
</dbReference>
<dbReference type="EMBL" id="JADEWN010000109">
    <property type="protein sequence ID" value="MBE9193599.1"/>
    <property type="molecule type" value="Genomic_DNA"/>
</dbReference>
<evidence type="ECO:0000313" key="2">
    <source>
        <dbReference type="EMBL" id="MBE9193599.1"/>
    </source>
</evidence>
<protein>
    <submittedName>
        <fullName evidence="2">PIN domain-containing protein</fullName>
    </submittedName>
</protein>
<gene>
    <name evidence="2" type="ORF">IQ230_25415</name>
</gene>
<dbReference type="Pfam" id="PF13470">
    <property type="entry name" value="PIN_3"/>
    <property type="match status" value="1"/>
</dbReference>
<evidence type="ECO:0000259" key="1">
    <source>
        <dbReference type="Pfam" id="PF13470"/>
    </source>
</evidence>
<keyword evidence="3" id="KW-1185">Reference proteome</keyword>
<dbReference type="InterPro" id="IPR002716">
    <property type="entry name" value="PIN_dom"/>
</dbReference>
<comment type="caution">
    <text evidence="2">The sequence shown here is derived from an EMBL/GenBank/DDBJ whole genome shotgun (WGS) entry which is preliminary data.</text>
</comment>
<accession>A0ABR9UZ82</accession>
<reference evidence="2 3" key="1">
    <citation type="submission" date="2020-10" db="EMBL/GenBank/DDBJ databases">
        <authorList>
            <person name="Castelo-Branco R."/>
            <person name="Eusebio N."/>
            <person name="Adriana R."/>
            <person name="Vieira A."/>
            <person name="Brugerolle De Fraissinette N."/>
            <person name="Rezende De Castro R."/>
            <person name="Schneider M.P."/>
            <person name="Vasconcelos V."/>
            <person name="Leao P.N."/>
        </authorList>
    </citation>
    <scope>NUCLEOTIDE SEQUENCE [LARGE SCALE GENOMIC DNA]</scope>
    <source>
        <strain evidence="2 3">LEGE 06123</strain>
    </source>
</reference>
<organism evidence="2 3">
    <name type="scientific">Gloeocapsopsis crepidinum LEGE 06123</name>
    <dbReference type="NCBI Taxonomy" id="588587"/>
    <lineage>
        <taxon>Bacteria</taxon>
        <taxon>Bacillati</taxon>
        <taxon>Cyanobacteriota</taxon>
        <taxon>Cyanophyceae</taxon>
        <taxon>Oscillatoriophycideae</taxon>
        <taxon>Chroococcales</taxon>
        <taxon>Chroococcaceae</taxon>
        <taxon>Gloeocapsopsis</taxon>
    </lineage>
</organism>
<proteinExistence type="predicted"/>